<feature type="region of interest" description="Disordered" evidence="2">
    <location>
        <begin position="635"/>
        <end position="734"/>
    </location>
</feature>
<dbReference type="SMART" id="SM00698">
    <property type="entry name" value="MORN"/>
    <property type="match status" value="3"/>
</dbReference>
<dbReference type="Proteomes" id="UP000836841">
    <property type="component" value="Chromosome 6"/>
</dbReference>
<dbReference type="Pfam" id="PF02493">
    <property type="entry name" value="MORN"/>
    <property type="match status" value="3"/>
</dbReference>
<dbReference type="Gene3D" id="2.20.110.10">
    <property type="entry name" value="Histone H3 K4-specific methyltransferase SET7/9 N-terminal domain"/>
    <property type="match status" value="1"/>
</dbReference>
<name>A0AAU9SXT8_THLAR</name>
<dbReference type="InterPro" id="IPR003409">
    <property type="entry name" value="MORN"/>
</dbReference>
<feature type="compositionally biased region" description="Low complexity" evidence="2">
    <location>
        <begin position="1055"/>
        <end position="1072"/>
    </location>
</feature>
<feature type="domain" description="Nucleoplasmin-like" evidence="3">
    <location>
        <begin position="874"/>
        <end position="948"/>
    </location>
</feature>
<evidence type="ECO:0000313" key="4">
    <source>
        <dbReference type="EMBL" id="CAH2072150.1"/>
    </source>
</evidence>
<feature type="region of interest" description="Disordered" evidence="2">
    <location>
        <begin position="960"/>
        <end position="1144"/>
    </location>
</feature>
<feature type="compositionally biased region" description="Acidic residues" evidence="2">
    <location>
        <begin position="685"/>
        <end position="712"/>
    </location>
</feature>
<dbReference type="Pfam" id="PF17800">
    <property type="entry name" value="NPL"/>
    <property type="match status" value="1"/>
</dbReference>
<protein>
    <recommendedName>
        <fullName evidence="3">Nucleoplasmin-like domain-containing protein</fullName>
    </recommendedName>
</protein>
<feature type="compositionally biased region" description="Low complexity" evidence="2">
    <location>
        <begin position="35"/>
        <end position="54"/>
    </location>
</feature>
<evidence type="ECO:0000313" key="5">
    <source>
        <dbReference type="Proteomes" id="UP000836841"/>
    </source>
</evidence>
<feature type="compositionally biased region" description="Acidic residues" evidence="2">
    <location>
        <begin position="995"/>
        <end position="1013"/>
    </location>
</feature>
<dbReference type="EMBL" id="OU466862">
    <property type="protein sequence ID" value="CAH2072150.1"/>
    <property type="molecule type" value="Genomic_DNA"/>
</dbReference>
<proteinExistence type="predicted"/>
<keyword evidence="5" id="KW-1185">Reference proteome</keyword>
<feature type="compositionally biased region" description="Basic and acidic residues" evidence="2">
    <location>
        <begin position="636"/>
        <end position="649"/>
    </location>
</feature>
<evidence type="ECO:0000259" key="3">
    <source>
        <dbReference type="Pfam" id="PF17800"/>
    </source>
</evidence>
<feature type="compositionally biased region" description="Low complexity" evidence="2">
    <location>
        <begin position="1115"/>
        <end position="1135"/>
    </location>
</feature>
<dbReference type="PANTHER" id="PTHR43215">
    <property type="entry name" value="RADIAL SPOKE HEAD 1 HOMOLOG"/>
    <property type="match status" value="1"/>
</dbReference>
<keyword evidence="1" id="KW-0677">Repeat</keyword>
<dbReference type="PANTHER" id="PTHR43215:SF13">
    <property type="entry name" value="PROTEIN TIC 100"/>
    <property type="match status" value="1"/>
</dbReference>
<reference evidence="4 5" key="1">
    <citation type="submission" date="2022-03" db="EMBL/GenBank/DDBJ databases">
        <authorList>
            <person name="Nunn A."/>
            <person name="Chopra R."/>
            <person name="Nunn A."/>
            <person name="Contreras Garrido A."/>
        </authorList>
    </citation>
    <scope>NUCLEOTIDE SEQUENCE [LARGE SCALE GENOMIC DNA]</scope>
</reference>
<feature type="region of interest" description="Disordered" evidence="2">
    <location>
        <begin position="1"/>
        <end position="85"/>
    </location>
</feature>
<dbReference type="GO" id="GO:0016020">
    <property type="term" value="C:membrane"/>
    <property type="evidence" value="ECO:0007669"/>
    <property type="project" value="UniProtKB-ARBA"/>
</dbReference>
<gene>
    <name evidence="4" type="ORF">TAV2_LOCUS20118</name>
</gene>
<dbReference type="Gene3D" id="2.60.120.340">
    <property type="entry name" value="Nucleoplasmin core domain"/>
    <property type="match status" value="1"/>
</dbReference>
<evidence type="ECO:0000256" key="2">
    <source>
        <dbReference type="SAM" id="MobiDB-lite"/>
    </source>
</evidence>
<dbReference type="SUPFAM" id="SSF82185">
    <property type="entry name" value="Histone H3 K4-specific methyltransferase SET7/9 N-terminal domain"/>
    <property type="match status" value="1"/>
</dbReference>
<feature type="compositionally biased region" description="Basic and acidic residues" evidence="2">
    <location>
        <begin position="663"/>
        <end position="684"/>
    </location>
</feature>
<organism evidence="4 5">
    <name type="scientific">Thlaspi arvense</name>
    <name type="common">Field penny-cress</name>
    <dbReference type="NCBI Taxonomy" id="13288"/>
    <lineage>
        <taxon>Eukaryota</taxon>
        <taxon>Viridiplantae</taxon>
        <taxon>Streptophyta</taxon>
        <taxon>Embryophyta</taxon>
        <taxon>Tracheophyta</taxon>
        <taxon>Spermatophyta</taxon>
        <taxon>Magnoliopsida</taxon>
        <taxon>eudicotyledons</taxon>
        <taxon>Gunneridae</taxon>
        <taxon>Pentapetalae</taxon>
        <taxon>rosids</taxon>
        <taxon>malvids</taxon>
        <taxon>Brassicales</taxon>
        <taxon>Brassicaceae</taxon>
        <taxon>Thlaspideae</taxon>
        <taxon>Thlaspi</taxon>
    </lineage>
</organism>
<feature type="compositionally biased region" description="Basic and acidic residues" evidence="2">
    <location>
        <begin position="974"/>
        <end position="994"/>
    </location>
</feature>
<sequence length="1144" mass="128500">MANDDDSPELTESQEQQEDPSEDQQSPNAEDEEIGSGSDSDSSSESSGADYYISESENEAEGDSAILNYVRASDIPPDPNANPETNIRRFNRVLDGKRVKRLQEEEENKYTFYEDLFDFPRDPERWKEEDLREVWADAPLQMTKPGWDPVWADEEDWDVVNDEIQEGRDPGIQPFYVPYRKPYPAIPDNHYDIENAKGVVEELDRIEEFLQWVSYIFPDGSSYEGTVWDDLAQGKGVYIAEDGLVRYEGEWLQNDMEGHGVVEVDIPDIEPMPGSKLEAKMRAEGRIIKRDFMSPEDRKWLEMDVEDSVALTDGNYEVPFYENQEWVKQFGEKPEKGRYRYAGQWKHGRMHGCGVYEVNERILHGRFYFGELLEEEHGCTVDVCALHSGLAEVAAAKARMFVNKPDGMVREERGPYGDPQHAYFYEEDDVWMAPGFINQFYEVPEYWETYVDEVDQEREMWLNSFYKAPLRLPMPAELEHWWENVEVTPEFVLLNKEPEPDPQDPSKLVQKEDPVILHTPTGRIINYVEDEKHGVRLFWQPPLEEGEDVDPSKVEFLPLGFDEFYGKEVAVKKEHPVKRFVLGIEKAVKPMLDGLEKWTEEKRRANEERKEILQKELELVEAEICLEEAIEDMDEELKRKEQEEEKKTEMGLTEEDEDVFVPVHKEEKVVTAKEKIQEKKKQEEESKDDDDGDDDDEGRDEDDDDDDDDDDLGPSSFGSVDKRSRNSPFSSSSLSFASCTLFPAVQSRLERSFLAWKQHRAETSKPNTGIITGAVNASASVHYPPLSSNKAILKMGKVSNPGCVQRSYRSARSQSQLVSLSRLLSCNASSCSSPDISSGEDLRKQDQCGLWSTPVGEMGAVLSLQVQTKCSRAEVMVGTPLKVQPDEECLVHISQASLDKGKKGESVLLYVKVDGIKLVIGTLSEGNIPQISFDLVFEKEFELSHSSTVGKEEEEVIPAAVAANGNSRPAVVKAESKPKAKPAEVKPVEVKPESDESDDDSDSEDDSGNDESDSEKAMDVDSDDSDEEDSSEEEEEETPKQPEPSNKKRVNESGSKAPVSAKKAKAAAPAAVTPQKTEEKKKGGHSATPHPAKKGGKGPFNANQSPKSGGGQSSGGSNKKQFNSGKPHGGSNSNKGKGKGKGRA</sequence>
<dbReference type="InterPro" id="IPR041232">
    <property type="entry name" value="NPL"/>
</dbReference>
<feature type="compositionally biased region" description="Low complexity" evidence="2">
    <location>
        <begin position="960"/>
        <end position="973"/>
    </location>
</feature>
<feature type="compositionally biased region" description="Acidic residues" evidence="2">
    <location>
        <begin position="1020"/>
        <end position="1037"/>
    </location>
</feature>
<evidence type="ECO:0000256" key="1">
    <source>
        <dbReference type="ARBA" id="ARBA00022737"/>
    </source>
</evidence>
<dbReference type="AlphaFoldDB" id="A0AAU9SXT8"/>
<accession>A0AAU9SXT8</accession>